<sequence>MREGHQSVKRALVLRKSKAVSPIVATLLLILVSVAAATVLYVFVSGLTRQTEAGGTQYAQTQIVIESVILEAGDNTAKDNITQLYVRNMGSIEIPAGNWTVVVSSPNGTVINATTVSIDEVVPPAGVINLAKTKIELGSVEMEAGKVYVVKVISPTGSSDSTRVRAS</sequence>
<keyword evidence="1" id="KW-0812">Transmembrane</keyword>
<evidence type="ECO:0000256" key="1">
    <source>
        <dbReference type="SAM" id="Phobius"/>
    </source>
</evidence>
<comment type="caution">
    <text evidence="2">The sequence shown here is derived from an EMBL/GenBank/DDBJ whole genome shotgun (WGS) entry which is preliminary data.</text>
</comment>
<keyword evidence="1" id="KW-1133">Transmembrane helix</keyword>
<dbReference type="AlphaFoldDB" id="A0A7J3ZLK4"/>
<accession>A0A7J3ZLK4</accession>
<evidence type="ECO:0000313" key="2">
    <source>
        <dbReference type="EMBL" id="HHQ80975.1"/>
    </source>
</evidence>
<proteinExistence type="predicted"/>
<organism evidence="2">
    <name type="scientific">Fervidicoccus fontis</name>
    <dbReference type="NCBI Taxonomy" id="683846"/>
    <lineage>
        <taxon>Archaea</taxon>
        <taxon>Thermoproteota</taxon>
        <taxon>Thermoprotei</taxon>
        <taxon>Fervidicoccales</taxon>
        <taxon>Fervidicoccaceae</taxon>
        <taxon>Fervidicoccus</taxon>
    </lineage>
</organism>
<feature type="transmembrane region" description="Helical" evidence="1">
    <location>
        <begin position="20"/>
        <end position="44"/>
    </location>
</feature>
<dbReference type="EMBL" id="DRZC01000079">
    <property type="protein sequence ID" value="HHQ80975.1"/>
    <property type="molecule type" value="Genomic_DNA"/>
</dbReference>
<dbReference type="NCBIfam" id="TIGR02537">
    <property type="entry name" value="arch_flag_Nterm"/>
    <property type="match status" value="1"/>
</dbReference>
<keyword evidence="1" id="KW-0472">Membrane</keyword>
<name>A0A7J3ZLK4_9CREN</name>
<reference evidence="2" key="1">
    <citation type="journal article" date="2020" name="mSystems">
        <title>Genome- and Community-Level Interaction Insights into Carbon Utilization and Element Cycling Functions of Hydrothermarchaeota in Hydrothermal Sediment.</title>
        <authorList>
            <person name="Zhou Z."/>
            <person name="Liu Y."/>
            <person name="Xu W."/>
            <person name="Pan J."/>
            <person name="Luo Z.H."/>
            <person name="Li M."/>
        </authorList>
    </citation>
    <scope>NUCLEOTIDE SEQUENCE [LARGE SCALE GENOMIC DNA]</scope>
    <source>
        <strain evidence="2">SpSt-1116</strain>
    </source>
</reference>
<protein>
    <submittedName>
        <fullName evidence="2">Type IV pilin</fullName>
    </submittedName>
</protein>
<dbReference type="InterPro" id="IPR013373">
    <property type="entry name" value="Flagellin/pilin_N_arc"/>
</dbReference>
<gene>
    <name evidence="2" type="ORF">ENM78_05965</name>
</gene>